<sequence>MSDQNTARDHKMAAHKTKREQENDIKNARNPRQARYLRELQSFNGDPLTNGGHPSRTGANVSTRSAAKASTTASPRQHPLKRAAEANKGRGGDRSAGSAKKRKTSGRLAGKAPATQTPAVESAPNAGVTETAQDDGTNVAQPANNDQNQQQTRRPPRKTRVTAKEDWAVENEQVDTQPQATTNNHTAPPPPPSIFGPSTPSPGTVQRSMRNMQPLQLADVPAAPGSLAKSVSMTKEGRKWKKKSEKKQHEQVRKSLGRAKTPDF</sequence>
<evidence type="ECO:0000256" key="1">
    <source>
        <dbReference type="SAM" id="MobiDB-lite"/>
    </source>
</evidence>
<organism evidence="2 3">
    <name type="scientific">Zasmidium cellare</name>
    <name type="common">Wine cellar mold</name>
    <name type="synonym">Racodium cellare</name>
    <dbReference type="NCBI Taxonomy" id="395010"/>
    <lineage>
        <taxon>Eukaryota</taxon>
        <taxon>Fungi</taxon>
        <taxon>Dikarya</taxon>
        <taxon>Ascomycota</taxon>
        <taxon>Pezizomycotina</taxon>
        <taxon>Dothideomycetes</taxon>
        <taxon>Dothideomycetidae</taxon>
        <taxon>Mycosphaerellales</taxon>
        <taxon>Mycosphaerellaceae</taxon>
        <taxon>Zasmidium</taxon>
    </lineage>
</organism>
<accession>A0ABR0ERI1</accession>
<feature type="compositionally biased region" description="Low complexity" evidence="1">
    <location>
        <begin position="138"/>
        <end position="151"/>
    </location>
</feature>
<protein>
    <submittedName>
        <fullName evidence="2">Uncharacterized protein</fullName>
    </submittedName>
</protein>
<feature type="compositionally biased region" description="Polar residues" evidence="1">
    <location>
        <begin position="174"/>
        <end position="186"/>
    </location>
</feature>
<reference evidence="2 3" key="1">
    <citation type="journal article" date="2023" name="G3 (Bethesda)">
        <title>A chromosome-level genome assembly of Zasmidium syzygii isolated from banana leaves.</title>
        <authorList>
            <person name="van Westerhoven A.C."/>
            <person name="Mehrabi R."/>
            <person name="Talebi R."/>
            <person name="Steentjes M.B.F."/>
            <person name="Corcolon B."/>
            <person name="Chong P.A."/>
            <person name="Kema G.H.J."/>
            <person name="Seidl M.F."/>
        </authorList>
    </citation>
    <scope>NUCLEOTIDE SEQUENCE [LARGE SCALE GENOMIC DNA]</scope>
    <source>
        <strain evidence="2 3">P124</strain>
    </source>
</reference>
<dbReference type="EMBL" id="JAXOVC010000003">
    <property type="protein sequence ID" value="KAK4504214.1"/>
    <property type="molecule type" value="Genomic_DNA"/>
</dbReference>
<keyword evidence="3" id="KW-1185">Reference proteome</keyword>
<feature type="region of interest" description="Disordered" evidence="1">
    <location>
        <begin position="219"/>
        <end position="264"/>
    </location>
</feature>
<gene>
    <name evidence="2" type="ORF">PRZ48_005130</name>
</gene>
<feature type="region of interest" description="Disordered" evidence="1">
    <location>
        <begin position="1"/>
        <end position="207"/>
    </location>
</feature>
<comment type="caution">
    <text evidence="2">The sequence shown here is derived from an EMBL/GenBank/DDBJ whole genome shotgun (WGS) entry which is preliminary data.</text>
</comment>
<evidence type="ECO:0000313" key="2">
    <source>
        <dbReference type="EMBL" id="KAK4504214.1"/>
    </source>
</evidence>
<name>A0ABR0ERI1_ZASCE</name>
<proteinExistence type="predicted"/>
<feature type="compositionally biased region" description="Basic and acidic residues" evidence="1">
    <location>
        <begin position="82"/>
        <end position="93"/>
    </location>
</feature>
<evidence type="ECO:0000313" key="3">
    <source>
        <dbReference type="Proteomes" id="UP001305779"/>
    </source>
</evidence>
<feature type="compositionally biased region" description="Basic and acidic residues" evidence="1">
    <location>
        <begin position="1"/>
        <end position="12"/>
    </location>
</feature>
<dbReference type="Proteomes" id="UP001305779">
    <property type="component" value="Unassembled WGS sequence"/>
</dbReference>
<feature type="compositionally biased region" description="Low complexity" evidence="1">
    <location>
        <begin position="62"/>
        <end position="74"/>
    </location>
</feature>